<name>A0A5B7KD38_PORTR</name>
<dbReference type="EMBL" id="VSRR010142542">
    <property type="protein sequence ID" value="MPD04746.1"/>
    <property type="molecule type" value="Genomic_DNA"/>
</dbReference>
<evidence type="ECO:0000313" key="2">
    <source>
        <dbReference type="Proteomes" id="UP000324222"/>
    </source>
</evidence>
<gene>
    <name evidence="1" type="ORF">E2C01_100451</name>
</gene>
<dbReference type="Proteomes" id="UP000324222">
    <property type="component" value="Unassembled WGS sequence"/>
</dbReference>
<evidence type="ECO:0000313" key="1">
    <source>
        <dbReference type="EMBL" id="MPD04746.1"/>
    </source>
</evidence>
<comment type="caution">
    <text evidence="1">The sequence shown here is derived from an EMBL/GenBank/DDBJ whole genome shotgun (WGS) entry which is preliminary data.</text>
</comment>
<organism evidence="1 2">
    <name type="scientific">Portunus trituberculatus</name>
    <name type="common">Swimming crab</name>
    <name type="synonym">Neptunus trituberculatus</name>
    <dbReference type="NCBI Taxonomy" id="210409"/>
    <lineage>
        <taxon>Eukaryota</taxon>
        <taxon>Metazoa</taxon>
        <taxon>Ecdysozoa</taxon>
        <taxon>Arthropoda</taxon>
        <taxon>Crustacea</taxon>
        <taxon>Multicrustacea</taxon>
        <taxon>Malacostraca</taxon>
        <taxon>Eumalacostraca</taxon>
        <taxon>Eucarida</taxon>
        <taxon>Decapoda</taxon>
        <taxon>Pleocyemata</taxon>
        <taxon>Brachyura</taxon>
        <taxon>Eubrachyura</taxon>
        <taxon>Portunoidea</taxon>
        <taxon>Portunidae</taxon>
        <taxon>Portuninae</taxon>
        <taxon>Portunus</taxon>
    </lineage>
</organism>
<dbReference type="AlphaFoldDB" id="A0A5B7KD38"/>
<keyword evidence="2" id="KW-1185">Reference proteome</keyword>
<proteinExistence type="predicted"/>
<accession>A0A5B7KD38</accession>
<protein>
    <submittedName>
        <fullName evidence="1">Uncharacterized protein</fullName>
    </submittedName>
</protein>
<sequence length="64" mass="7116">MDSPAKICSGIALAELVTKGKVAELTDGNVRKILQLYFASGRPHVDYPVKLWLPRYDADVLRTD</sequence>
<reference evidence="1 2" key="1">
    <citation type="submission" date="2019-05" db="EMBL/GenBank/DDBJ databases">
        <title>Another draft genome of Portunus trituberculatus and its Hox gene families provides insights of decapod evolution.</title>
        <authorList>
            <person name="Jeong J.-H."/>
            <person name="Song I."/>
            <person name="Kim S."/>
            <person name="Choi T."/>
            <person name="Kim D."/>
            <person name="Ryu S."/>
            <person name="Kim W."/>
        </authorList>
    </citation>
    <scope>NUCLEOTIDE SEQUENCE [LARGE SCALE GENOMIC DNA]</scope>
    <source>
        <tissue evidence="1">Muscle</tissue>
    </source>
</reference>